<keyword evidence="2 3" id="KW-0040">ANK repeat</keyword>
<dbReference type="AlphaFoldDB" id="A0AA38S9F2"/>
<organism evidence="5 6">
    <name type="scientific">Coniochaeta hoffmannii</name>
    <dbReference type="NCBI Taxonomy" id="91930"/>
    <lineage>
        <taxon>Eukaryota</taxon>
        <taxon>Fungi</taxon>
        <taxon>Dikarya</taxon>
        <taxon>Ascomycota</taxon>
        <taxon>Pezizomycotina</taxon>
        <taxon>Sordariomycetes</taxon>
        <taxon>Sordariomycetidae</taxon>
        <taxon>Coniochaetales</taxon>
        <taxon>Coniochaetaceae</taxon>
        <taxon>Coniochaeta</taxon>
    </lineage>
</organism>
<dbReference type="InterPro" id="IPR002110">
    <property type="entry name" value="Ankyrin_rpt"/>
</dbReference>
<dbReference type="SUPFAM" id="SSF48403">
    <property type="entry name" value="Ankyrin repeat"/>
    <property type="match status" value="1"/>
</dbReference>
<evidence type="ECO:0000256" key="2">
    <source>
        <dbReference type="ARBA" id="ARBA00023043"/>
    </source>
</evidence>
<name>A0AA38S9F2_9PEZI</name>
<dbReference type="PANTHER" id="PTHR24198:SF165">
    <property type="entry name" value="ANKYRIN REPEAT-CONTAINING PROTEIN-RELATED"/>
    <property type="match status" value="1"/>
</dbReference>
<evidence type="ECO:0000256" key="4">
    <source>
        <dbReference type="SAM" id="MobiDB-lite"/>
    </source>
</evidence>
<dbReference type="SMART" id="SM00248">
    <property type="entry name" value="ANK"/>
    <property type="match status" value="6"/>
</dbReference>
<feature type="region of interest" description="Disordered" evidence="4">
    <location>
        <begin position="74"/>
        <end position="105"/>
    </location>
</feature>
<proteinExistence type="predicted"/>
<dbReference type="PANTHER" id="PTHR24198">
    <property type="entry name" value="ANKYRIN REPEAT AND PROTEIN KINASE DOMAIN-CONTAINING PROTEIN"/>
    <property type="match status" value="1"/>
</dbReference>
<dbReference type="Proteomes" id="UP001174691">
    <property type="component" value="Unassembled WGS sequence"/>
</dbReference>
<dbReference type="Gene3D" id="1.25.40.20">
    <property type="entry name" value="Ankyrin repeat-containing domain"/>
    <property type="match status" value="1"/>
</dbReference>
<feature type="repeat" description="ANK" evidence="3">
    <location>
        <begin position="232"/>
        <end position="268"/>
    </location>
</feature>
<keyword evidence="6" id="KW-1185">Reference proteome</keyword>
<feature type="compositionally biased region" description="Basic and acidic residues" evidence="4">
    <location>
        <begin position="91"/>
        <end position="105"/>
    </location>
</feature>
<keyword evidence="1" id="KW-0677">Repeat</keyword>
<dbReference type="EMBL" id="JANBVN010000033">
    <property type="protein sequence ID" value="KAJ9160616.1"/>
    <property type="molecule type" value="Genomic_DNA"/>
</dbReference>
<evidence type="ECO:0000256" key="3">
    <source>
        <dbReference type="PROSITE-ProRule" id="PRU00023"/>
    </source>
</evidence>
<protein>
    <recommendedName>
        <fullName evidence="7">Ankyrin</fullName>
    </recommendedName>
</protein>
<reference evidence="5" key="1">
    <citation type="submission" date="2022-07" db="EMBL/GenBank/DDBJ databases">
        <title>Fungi with potential for degradation of polypropylene.</title>
        <authorList>
            <person name="Gostincar C."/>
        </authorList>
    </citation>
    <scope>NUCLEOTIDE SEQUENCE</scope>
    <source>
        <strain evidence="5">EXF-13287</strain>
    </source>
</reference>
<evidence type="ECO:0008006" key="7">
    <source>
        <dbReference type="Google" id="ProtNLM"/>
    </source>
</evidence>
<dbReference type="InterPro" id="IPR036770">
    <property type="entry name" value="Ankyrin_rpt-contain_sf"/>
</dbReference>
<comment type="caution">
    <text evidence="5">The sequence shown here is derived from an EMBL/GenBank/DDBJ whole genome shotgun (WGS) entry which is preliminary data.</text>
</comment>
<evidence type="ECO:0000313" key="6">
    <source>
        <dbReference type="Proteomes" id="UP001174691"/>
    </source>
</evidence>
<evidence type="ECO:0000313" key="5">
    <source>
        <dbReference type="EMBL" id="KAJ9160616.1"/>
    </source>
</evidence>
<dbReference type="PROSITE" id="PS50088">
    <property type="entry name" value="ANK_REPEAT"/>
    <property type="match status" value="1"/>
</dbReference>
<gene>
    <name evidence="5" type="ORF">NKR19_g3064</name>
</gene>
<sequence>MPPDLDAVVHKGQTSLAVAASKECPYAVAYLLDNNAEVDNPGDTGLTPLAYALEALGENHRVDSLEWVVLHGDHSVSPQPRSRPQVCATRESTEHARKGTDPDYGEARGMDWTALGQAIKTANVPAIHHLIDRGANHNIGPATSLSPIFYAVMHAKNESLIALLQRGATPNVVETTQNPLPRAVFPFYVPALSQTLLRHREALIPTCNNSSMLDMFRTLLAAGADPNLASLLGVTPFTLALKLRNLPDRAYFVSALLTRGADPNIPDENQVSPFALCLMAP</sequence>
<accession>A0AA38S9F2</accession>
<evidence type="ECO:0000256" key="1">
    <source>
        <dbReference type="ARBA" id="ARBA00022737"/>
    </source>
</evidence>